<dbReference type="EMBL" id="CP032134">
    <property type="protein sequence ID" value="AXY55948.1"/>
    <property type="molecule type" value="Genomic_DNA"/>
</dbReference>
<dbReference type="RefSeq" id="WP_087513395.1">
    <property type="nucleotide sequence ID" value="NZ_CP032134.1"/>
</dbReference>
<dbReference type="KEGG" id="achi:CDG60_04740"/>
<name>A0A3B7LTQ6_9GAMM</name>
<dbReference type="AlphaFoldDB" id="A0A3B7LTQ6"/>
<accession>A0A3B7LTQ6</accession>
<organism evidence="1 2">
    <name type="scientific">Acinetobacter chinensis</name>
    <dbReference type="NCBI Taxonomy" id="2004650"/>
    <lineage>
        <taxon>Bacteria</taxon>
        <taxon>Pseudomonadati</taxon>
        <taxon>Pseudomonadota</taxon>
        <taxon>Gammaproteobacteria</taxon>
        <taxon>Moraxellales</taxon>
        <taxon>Moraxellaceae</taxon>
        <taxon>Acinetobacter</taxon>
    </lineage>
</organism>
<protein>
    <submittedName>
        <fullName evidence="1">Uncharacterized protein</fullName>
    </submittedName>
</protein>
<sequence length="158" mass="18370">MKNFELEIRNPQHYGAGEAAEKDVVQAEGVLNSFDTVSWKEKHVSQLQDVKGQMDFTVTDCETDYSLRLILDAESISEQPEFRLVSDIEIVIPQKLMLGLITRKTREYISFKHLSLTRARVLLKAFTEGDLEYIRNCYLYEPEHAIMHTAYDMQVHRT</sequence>
<dbReference type="Proteomes" id="UP000263753">
    <property type="component" value="Chromosome"/>
</dbReference>
<reference evidence="2" key="1">
    <citation type="submission" date="2018-09" db="EMBL/GenBank/DDBJ databases">
        <title>The complete genome of Acinetobacter sp. strain WCHAc010005.</title>
        <authorList>
            <person name="Hu Y."/>
            <person name="Long H."/>
            <person name="Feng Y."/>
            <person name="Zong Z."/>
        </authorList>
    </citation>
    <scope>NUCLEOTIDE SEQUENCE [LARGE SCALE GENOMIC DNA]</scope>
    <source>
        <strain evidence="2">WCHAc010005</strain>
    </source>
</reference>
<evidence type="ECO:0000313" key="1">
    <source>
        <dbReference type="EMBL" id="AXY55948.1"/>
    </source>
</evidence>
<proteinExistence type="predicted"/>
<evidence type="ECO:0000313" key="2">
    <source>
        <dbReference type="Proteomes" id="UP000263753"/>
    </source>
</evidence>
<gene>
    <name evidence="1" type="ORF">CDG60_04740</name>
</gene>